<dbReference type="Proteomes" id="UP000068603">
    <property type="component" value="Unassembled WGS sequence"/>
</dbReference>
<dbReference type="AlphaFoldDB" id="A0A107AI88"/>
<protein>
    <submittedName>
        <fullName evidence="1">Uncharacterized protein</fullName>
    </submittedName>
</protein>
<comment type="caution">
    <text evidence="1">The sequence shown here is derived from an EMBL/GenBank/DDBJ whole genome shotgun (WGS) entry which is preliminary data.</text>
</comment>
<dbReference type="EMBL" id="LPHB01000086">
    <property type="protein sequence ID" value="KWA53102.1"/>
    <property type="molecule type" value="Genomic_DNA"/>
</dbReference>
<proteinExistence type="predicted"/>
<dbReference type="KEGG" id="bstg:WT74_20190"/>
<organism evidence="1">
    <name type="scientific">Burkholderia stagnalis</name>
    <dbReference type="NCBI Taxonomy" id="1503054"/>
    <lineage>
        <taxon>Bacteria</taxon>
        <taxon>Pseudomonadati</taxon>
        <taxon>Pseudomonadota</taxon>
        <taxon>Betaproteobacteria</taxon>
        <taxon>Burkholderiales</taxon>
        <taxon>Burkholderiaceae</taxon>
        <taxon>Burkholderia</taxon>
        <taxon>Burkholderia cepacia complex</taxon>
    </lineage>
</organism>
<name>A0A107AI88_9BURK</name>
<accession>A0A107AI88</accession>
<evidence type="ECO:0000313" key="2">
    <source>
        <dbReference type="Proteomes" id="UP000068603"/>
    </source>
</evidence>
<sequence>MVSAQSDVMLPESFSGPSGLPAHQMFDPVAHLLCGSSTQQVVAGFIGPFDIHAAESSGIAELALPATSDLQVQPCCYGVSRRQSLILTFIQRSSL</sequence>
<gene>
    <name evidence="1" type="ORF">WT44_30080</name>
</gene>
<dbReference type="STRING" id="1503054.WT74_20190"/>
<reference evidence="1 2" key="1">
    <citation type="submission" date="2015-11" db="EMBL/GenBank/DDBJ databases">
        <title>Expanding the genomic diversity of Burkholderia species for the development of highly accurate diagnostics.</title>
        <authorList>
            <person name="Sahl J."/>
            <person name="Keim P."/>
            <person name="Wagner D."/>
        </authorList>
    </citation>
    <scope>NUCLEOTIDE SEQUENCE [LARGE SCALE GENOMIC DNA]</scope>
    <source>
        <strain evidence="1 2">MSMB1960WGS</strain>
    </source>
</reference>
<evidence type="ECO:0000313" key="1">
    <source>
        <dbReference type="EMBL" id="KWA53102.1"/>
    </source>
</evidence>